<proteinExistence type="inferred from homology"/>
<evidence type="ECO:0000313" key="7">
    <source>
        <dbReference type="EMBL" id="GAM41997.1"/>
    </source>
</evidence>
<keyword evidence="3 6" id="KW-0812">Transmembrane</keyword>
<gene>
    <name evidence="7" type="ORF">TCE0_043r15580</name>
</gene>
<dbReference type="AlphaFoldDB" id="A0A0B8N1F7"/>
<evidence type="ECO:0000256" key="1">
    <source>
        <dbReference type="ARBA" id="ARBA00004141"/>
    </source>
</evidence>
<comment type="subcellular location">
    <subcellularLocation>
        <location evidence="1">Membrane</location>
        <topology evidence="1">Multi-pass membrane protein</topology>
    </subcellularLocation>
</comment>
<evidence type="ECO:0000313" key="8">
    <source>
        <dbReference type="Proteomes" id="UP000053095"/>
    </source>
</evidence>
<dbReference type="GO" id="GO:0016020">
    <property type="term" value="C:membrane"/>
    <property type="evidence" value="ECO:0007669"/>
    <property type="project" value="UniProtKB-SubCell"/>
</dbReference>
<feature type="transmembrane region" description="Helical" evidence="6">
    <location>
        <begin position="72"/>
        <end position="89"/>
    </location>
</feature>
<feature type="transmembrane region" description="Helical" evidence="6">
    <location>
        <begin position="95"/>
        <end position="118"/>
    </location>
</feature>
<dbReference type="Proteomes" id="UP000053095">
    <property type="component" value="Unassembled WGS sequence"/>
</dbReference>
<dbReference type="InterPro" id="IPR009311">
    <property type="entry name" value="IFI6/IFI27-like"/>
</dbReference>
<evidence type="ECO:0000256" key="5">
    <source>
        <dbReference type="ARBA" id="ARBA00023136"/>
    </source>
</evidence>
<keyword evidence="8" id="KW-1185">Reference proteome</keyword>
<evidence type="ECO:0000256" key="6">
    <source>
        <dbReference type="SAM" id="Phobius"/>
    </source>
</evidence>
<dbReference type="Pfam" id="PF06140">
    <property type="entry name" value="Ifi-6-16"/>
    <property type="match status" value="1"/>
</dbReference>
<feature type="transmembrane region" description="Helical" evidence="6">
    <location>
        <begin position="44"/>
        <end position="65"/>
    </location>
</feature>
<dbReference type="InterPro" id="IPR038213">
    <property type="entry name" value="IFI6/IFI27-like_sf"/>
</dbReference>
<dbReference type="EMBL" id="DF933839">
    <property type="protein sequence ID" value="GAM41997.1"/>
    <property type="molecule type" value="Genomic_DNA"/>
</dbReference>
<sequence>MDFSNLPILSVDLAGSIHQFITDAMPSLEDTWYQFSHWLSRPDILAVITAWWITFTVVMMIVMSLGFGPRGIVAGSIAAAFQSFMYGGFTPAGGIFATFTSMAMLGTFIMPLVIFASIQMIPQFLKTSLSGVLPTGAQLKAATIDPQKLLNGWNKIYDVSFERIGSQVTDVKGWMAPVTPNDRIFEIIGSYAYRVGFSMLQGDMNRYKRLILSNQNPKDPGVINKMIDAAMAGNIKGAKETLGVLQKIIGVFNYLNHEHLQGALSTARQDLVAEIGKADKYMPELKGILDIWKEFESDYYARAVDKATEYMLARKGRSSENPLVIKTGKYYIVLFYAEESPSVVHEDNGRDRKRYDCKRWRFDLGTDTATEGDGKVNIAVNFKSLNDSIIRMETANEETSPNECVPLKVVEFNKSDKFEVTVIGKVHLLFAERYLQKFRGNLMYYVDFMDNQ</sequence>
<reference evidence="8" key="1">
    <citation type="journal article" date="2015" name="Genome Announc.">
        <title>Draft genome sequence of Talaromyces cellulolyticus strain Y-94, a source of lignocellulosic biomass-degrading enzymes.</title>
        <authorList>
            <person name="Fujii T."/>
            <person name="Koike H."/>
            <person name="Sawayama S."/>
            <person name="Yano S."/>
            <person name="Inoue H."/>
        </authorList>
    </citation>
    <scope>NUCLEOTIDE SEQUENCE [LARGE SCALE GENOMIC DNA]</scope>
    <source>
        <strain evidence="8">Y-94</strain>
    </source>
</reference>
<dbReference type="Gene3D" id="6.10.110.10">
    <property type="match status" value="1"/>
</dbReference>
<evidence type="ECO:0000256" key="2">
    <source>
        <dbReference type="ARBA" id="ARBA00007262"/>
    </source>
</evidence>
<organism evidence="7 8">
    <name type="scientific">Talaromyces pinophilus</name>
    <name type="common">Penicillium pinophilum</name>
    <dbReference type="NCBI Taxonomy" id="128442"/>
    <lineage>
        <taxon>Eukaryota</taxon>
        <taxon>Fungi</taxon>
        <taxon>Dikarya</taxon>
        <taxon>Ascomycota</taxon>
        <taxon>Pezizomycotina</taxon>
        <taxon>Eurotiomycetes</taxon>
        <taxon>Eurotiomycetidae</taxon>
        <taxon>Eurotiales</taxon>
        <taxon>Trichocomaceae</taxon>
        <taxon>Talaromyces</taxon>
        <taxon>Talaromyces sect. Talaromyces</taxon>
    </lineage>
</organism>
<accession>A0A0B8N1F7</accession>
<keyword evidence="5 6" id="KW-0472">Membrane</keyword>
<evidence type="ECO:0000256" key="4">
    <source>
        <dbReference type="ARBA" id="ARBA00022989"/>
    </source>
</evidence>
<name>A0A0B8N1F7_TALPI</name>
<evidence type="ECO:0000256" key="3">
    <source>
        <dbReference type="ARBA" id="ARBA00022692"/>
    </source>
</evidence>
<protein>
    <submittedName>
        <fullName evidence="7">Uncharacterized protein</fullName>
    </submittedName>
</protein>
<comment type="similarity">
    <text evidence="2">Belongs to the IFI6/IFI27 family.</text>
</comment>
<keyword evidence="4 6" id="KW-1133">Transmembrane helix</keyword>